<dbReference type="InterPro" id="IPR001478">
    <property type="entry name" value="PDZ"/>
</dbReference>
<keyword evidence="20" id="KW-0106">Calcium</keyword>
<dbReference type="Gene3D" id="2.10.70.10">
    <property type="entry name" value="Complement Module, domain 1"/>
    <property type="match status" value="1"/>
</dbReference>
<dbReference type="GO" id="GO:0016013">
    <property type="term" value="C:syntrophin complex"/>
    <property type="evidence" value="ECO:0007669"/>
    <property type="project" value="UniProtKB-ARBA"/>
</dbReference>
<dbReference type="SMART" id="SM00179">
    <property type="entry name" value="EGF_CA"/>
    <property type="match status" value="1"/>
</dbReference>
<dbReference type="Gene3D" id="2.10.25.10">
    <property type="entry name" value="Laminin"/>
    <property type="match status" value="1"/>
</dbReference>
<sequence>MPLQGIFINQLKLHRTKTGIALLYDEVSENAYDIRLKLTKEVLTIQKQDVICVSGSDHSANHRTVTLRRQPVGGLGLSIKGGAEHKVPVVISKIFKDQAAEQTGMLFIGDAIIQVNGINVESATHEEVVHLLRNAGDEVTITVQYLREAPSFLKLPLGSPGPSSDHSSGTSSPLFDSGLHLNGNSNNTAPSSPSSPIANEPKYEKRWLDTLSVPLSMARISRYKTGTDKLRSNAFEVLALDGVSTGILQFYTAQESADWLRAMSTNISDLTLQNMKMANKCCSPSDQVIHMGWVNERLEGTDSSQLYKFKFLALKGSSFYIFSTPPVSTLDWVRAEKIYNLCEVLFKIHKLWLADDCWLQANLYLGIHQDFDLEDQRPYCFSVMVGHGKSHYFNVELGSELAVWEKSFQRAIFLEVQRTGSKTYMCSWQGDTLCFTVDFALGFTCFDSKTKNVLWRFKFSQLKGSSDDGKTRVKLLFQNVDTKQIETKMKVFIILGFSAVIAFMAVFFSFLQIGKATIFEQIGDNCITKAIQKSSGLVDYAARNEIKRTIQGKGIAAPTLLLAFSKFPEQESHDISQAAERMEMSIQVLKQKVCQKHKRSLHPTDHLSADLLTMIANISGCLPYMLPPKCPNNCLANKYRLITGACNNREHPRWGASNTALARWLPAAYEDGLTQPRGWDPRVRYNGFQLPSVREVTRKIIHAPNEAVTEDNLYSDIIMVWGQYIDHDISFTPQSTSRTTFLSGMECQMTCEKQNPCFPIKVTTNDTLSAGMDCLPFYRSSPACGTGDHATLFGNISMLNTRQQINGLTSFLDASTVYGSTPAVENKLRNLTSKEGLLRVNLKYHDNHREYLPFTDQVPSPCAQDPNAAGGERLECFLAGDSRSSEVTSLAAMHTLWLREHNRLARALKLLNGHWSAHTVYQETRKIVGALHQIFTLRDYIPKIIGPDAFNLYIGLYTGYDPTMNPTVSNVFSTAAFRFGHATIQPIVSRLNAQYLDDPELPNLHLHEVFFSPWRLIKEGGLDPLIRGLLAHPAKLQVQDQLLNEELTEKLFVLSNNGSLDLSSLNLQRGRDHGLPGYNEWREFCGLPKLENHADLNTVITNPNVTEKIMELYHNPNNIDVWLGGLVEDFLPGARTGPLFACIIGKQMKALRDGDRFWWENDNVFTEAQKHELRKHSLSRVICDNTGISEVPADAFQLGKFPQDFKHCDNIPGMNLEAWQEFYQEDELCGTPKTVENGDFVYCSESGKSTVTYTCHYGFQLQGEEQLTCTSKGWNFENPVCIDINECENKINPPCPPSAICINTKGSYKCLHTDSDKLAEDGRTCIGNGCEPTVH</sequence>
<evidence type="ECO:0000256" key="30">
    <source>
        <dbReference type="ARBA" id="ARBA00048137"/>
    </source>
</evidence>
<dbReference type="SUPFAM" id="SSF50729">
    <property type="entry name" value="PH domain-like"/>
    <property type="match status" value="1"/>
</dbReference>
<keyword evidence="14 35" id="KW-0349">Heme</keyword>
<dbReference type="GO" id="GO:0005856">
    <property type="term" value="C:cytoskeleton"/>
    <property type="evidence" value="ECO:0007669"/>
    <property type="project" value="UniProtKB-SubCell"/>
</dbReference>
<dbReference type="Gene3D" id="2.30.42.10">
    <property type="match status" value="1"/>
</dbReference>
<dbReference type="FunFam" id="2.30.42.10:FF:000080">
    <property type="entry name" value="Syntrophin gamma 1"/>
    <property type="match status" value="1"/>
</dbReference>
<dbReference type="InterPro" id="IPR055108">
    <property type="entry name" value="Syntrophin_4th"/>
</dbReference>
<keyword evidence="17 35" id="KW-0479">Metal-binding</keyword>
<evidence type="ECO:0000313" key="42">
    <source>
        <dbReference type="Proteomes" id="UP000796761"/>
    </source>
</evidence>
<keyword evidence="10" id="KW-0963">Cytoplasm</keyword>
<keyword evidence="21 38" id="KW-1133">Transmembrane helix</keyword>
<evidence type="ECO:0000256" key="24">
    <source>
        <dbReference type="ARBA" id="ARBA00023136"/>
    </source>
</evidence>
<evidence type="ECO:0000256" key="26">
    <source>
        <dbReference type="ARBA" id="ARBA00023180"/>
    </source>
</evidence>
<dbReference type="PANTHER" id="PTHR11475">
    <property type="entry name" value="OXIDASE/PEROXIDASE"/>
    <property type="match status" value="1"/>
</dbReference>
<dbReference type="PROSITE" id="PS50292">
    <property type="entry name" value="PEROXIDASE_3"/>
    <property type="match status" value="1"/>
</dbReference>
<dbReference type="PROSITE" id="PS01187">
    <property type="entry name" value="EGF_CA"/>
    <property type="match status" value="1"/>
</dbReference>
<dbReference type="InterPro" id="IPR018097">
    <property type="entry name" value="EGF_Ca-bd_CS"/>
</dbReference>
<evidence type="ECO:0000256" key="35">
    <source>
        <dbReference type="PIRSR" id="PIRSR619791-2"/>
    </source>
</evidence>
<dbReference type="Pfam" id="PF07645">
    <property type="entry name" value="EGF_CA"/>
    <property type="match status" value="1"/>
</dbReference>
<evidence type="ECO:0000256" key="15">
    <source>
        <dbReference type="ARBA" id="ARBA00022659"/>
    </source>
</evidence>
<evidence type="ECO:0000256" key="36">
    <source>
        <dbReference type="PROSITE-ProRule" id="PRU00302"/>
    </source>
</evidence>
<evidence type="ECO:0000313" key="41">
    <source>
        <dbReference type="EMBL" id="TRZ18486.1"/>
    </source>
</evidence>
<gene>
    <name evidence="41" type="ORF">HGM15179_008636</name>
</gene>
<evidence type="ECO:0000256" key="37">
    <source>
        <dbReference type="SAM" id="MobiDB-lite"/>
    </source>
</evidence>
<feature type="binding site" description="axial binding residue" evidence="35">
    <location>
        <position position="981"/>
    </location>
    <ligand>
        <name>heme b</name>
        <dbReference type="ChEBI" id="CHEBI:60344"/>
    </ligand>
    <ligandPart>
        <name>Fe</name>
        <dbReference type="ChEBI" id="CHEBI:18248"/>
    </ligandPart>
</feature>
<evidence type="ECO:0000256" key="19">
    <source>
        <dbReference type="ARBA" id="ARBA00022737"/>
    </source>
</evidence>
<comment type="catalytic activity">
    <reaction evidence="31">
        <text>[thyroglobulin]-3-iodo-L-tyrosine + [thyroglobulin]-3,5-diiodo-L-tyrosine + H2O2 = [thyroglobulin]-3,3',5-triiodo-L-thyronine + [thyroglobulin]-dehydroalanine + 2 H2O</text>
        <dbReference type="Rhea" id="RHEA:48968"/>
        <dbReference type="Rhea" id="RHEA-COMP:12275"/>
        <dbReference type="Rhea" id="RHEA-COMP:12276"/>
        <dbReference type="Rhea" id="RHEA-COMP:12278"/>
        <dbReference type="Rhea" id="RHEA-COMP:12279"/>
        <dbReference type="ChEBI" id="CHEBI:15377"/>
        <dbReference type="ChEBI" id="CHEBI:16240"/>
        <dbReference type="ChEBI" id="CHEBI:90870"/>
        <dbReference type="ChEBI" id="CHEBI:90871"/>
        <dbReference type="ChEBI" id="CHEBI:90873"/>
        <dbReference type="ChEBI" id="CHEBI:90874"/>
        <dbReference type="EC" id="1.11.1.8"/>
    </reaction>
</comment>
<evidence type="ECO:0000256" key="10">
    <source>
        <dbReference type="ARBA" id="ARBA00022490"/>
    </source>
</evidence>
<evidence type="ECO:0000256" key="17">
    <source>
        <dbReference type="ARBA" id="ARBA00022723"/>
    </source>
</evidence>
<dbReference type="EC" id="1.11.1.8" evidence="8"/>
<evidence type="ECO:0000256" key="28">
    <source>
        <dbReference type="ARBA" id="ARBA00023212"/>
    </source>
</evidence>
<evidence type="ECO:0000256" key="29">
    <source>
        <dbReference type="ARBA" id="ARBA00023324"/>
    </source>
</evidence>
<comment type="pathway">
    <text evidence="5">Hormone biosynthesis; thyroid hormone biosynthesis.</text>
</comment>
<comment type="catalytic activity">
    <reaction evidence="33">
        <text>2 iodide + H2O2 + 2 H(+) = diiodine + 2 H2O</text>
        <dbReference type="Rhea" id="RHEA:23336"/>
        <dbReference type="ChEBI" id="CHEBI:15377"/>
        <dbReference type="ChEBI" id="CHEBI:15378"/>
        <dbReference type="ChEBI" id="CHEBI:16240"/>
        <dbReference type="ChEBI" id="CHEBI:16382"/>
        <dbReference type="ChEBI" id="CHEBI:17606"/>
        <dbReference type="EC" id="1.11.1.8"/>
    </reaction>
</comment>
<evidence type="ECO:0000256" key="25">
    <source>
        <dbReference type="ARBA" id="ARBA00023157"/>
    </source>
</evidence>
<dbReference type="GO" id="GO:0004447">
    <property type="term" value="F:iodide peroxidase activity"/>
    <property type="evidence" value="ECO:0007669"/>
    <property type="project" value="UniProtKB-EC"/>
</dbReference>
<evidence type="ECO:0000259" key="40">
    <source>
        <dbReference type="PROSITE" id="PS50923"/>
    </source>
</evidence>
<feature type="compositionally biased region" description="Low complexity" evidence="37">
    <location>
        <begin position="157"/>
        <end position="174"/>
    </location>
</feature>
<keyword evidence="24 38" id="KW-0472">Membrane</keyword>
<keyword evidence="29" id="KW-0575">Peroxidase</keyword>
<comment type="similarity">
    <text evidence="6">Belongs to the syntrophin family.</text>
</comment>
<feature type="transmembrane region" description="Helical" evidence="38">
    <location>
        <begin position="491"/>
        <end position="511"/>
    </location>
</feature>
<comment type="caution">
    <text evidence="36">Lacks conserved residue(s) required for the propagation of feature annotation.</text>
</comment>
<dbReference type="SUPFAM" id="SSF57196">
    <property type="entry name" value="EGF/Laminin"/>
    <property type="match status" value="1"/>
</dbReference>
<dbReference type="FunFam" id="1.10.640.10:FF:000013">
    <property type="entry name" value="Thyroid peroxidase"/>
    <property type="match status" value="1"/>
</dbReference>
<evidence type="ECO:0000256" key="12">
    <source>
        <dbReference type="ARBA" id="ARBA00022534"/>
    </source>
</evidence>
<evidence type="ECO:0000256" key="34">
    <source>
        <dbReference type="ARBA" id="ARBA00049000"/>
    </source>
</evidence>
<dbReference type="OrthoDB" id="823504at2759"/>
<dbReference type="PRINTS" id="PR00457">
    <property type="entry name" value="ANPEROXIDASE"/>
</dbReference>
<accession>A0A8K1GGL9</accession>
<comment type="catalytic activity">
    <reaction evidence="32">
        <text>2 [thyroglobulin]-3,5-diiodo-L-tyrosine + H2O2 = [thyroglobulin]-L-thyroxine + [thyroglobulin]-dehydroalanine + 2 H2O</text>
        <dbReference type="Rhea" id="RHEA:48964"/>
        <dbReference type="Rhea" id="RHEA-COMP:12276"/>
        <dbReference type="Rhea" id="RHEA-COMP:12277"/>
        <dbReference type="Rhea" id="RHEA-COMP:12278"/>
        <dbReference type="ChEBI" id="CHEBI:15377"/>
        <dbReference type="ChEBI" id="CHEBI:16240"/>
        <dbReference type="ChEBI" id="CHEBI:90871"/>
        <dbReference type="ChEBI" id="CHEBI:90872"/>
        <dbReference type="ChEBI" id="CHEBI:90873"/>
        <dbReference type="EC" id="1.11.1.8"/>
    </reaction>
</comment>
<dbReference type="Gene3D" id="1.10.640.10">
    <property type="entry name" value="Haem peroxidase domain superfamily, animal type"/>
    <property type="match status" value="1"/>
</dbReference>
<dbReference type="Pfam" id="PF00084">
    <property type="entry name" value="Sushi"/>
    <property type="match status" value="1"/>
</dbReference>
<comment type="subunit">
    <text evidence="7">Interacts with DUOX1, DUOX2 and CYBA.</text>
</comment>
<evidence type="ECO:0000256" key="8">
    <source>
        <dbReference type="ARBA" id="ARBA00012311"/>
    </source>
</evidence>
<keyword evidence="13" id="KW-0245">EGF-like domain</keyword>
<dbReference type="InterPro" id="IPR029589">
    <property type="entry name" value="TPO"/>
</dbReference>
<dbReference type="SUPFAM" id="SSF57535">
    <property type="entry name" value="Complement control module/SCR domain"/>
    <property type="match status" value="1"/>
</dbReference>
<evidence type="ECO:0000256" key="11">
    <source>
        <dbReference type="ARBA" id="ARBA00022525"/>
    </source>
</evidence>
<evidence type="ECO:0000256" key="5">
    <source>
        <dbReference type="ARBA" id="ARBA00005197"/>
    </source>
</evidence>
<dbReference type="GO" id="GO:0006590">
    <property type="term" value="P:thyroid hormone generation"/>
    <property type="evidence" value="ECO:0007669"/>
    <property type="project" value="InterPro"/>
</dbReference>
<keyword evidence="27" id="KW-0009">Actin-binding</keyword>
<dbReference type="SMART" id="SM00228">
    <property type="entry name" value="PDZ"/>
    <property type="match status" value="1"/>
</dbReference>
<evidence type="ECO:0000256" key="18">
    <source>
        <dbReference type="ARBA" id="ARBA00022729"/>
    </source>
</evidence>
<keyword evidence="19" id="KW-0677">Repeat</keyword>
<dbReference type="GO" id="GO:0042744">
    <property type="term" value="P:hydrogen peroxide catabolic process"/>
    <property type="evidence" value="ECO:0007669"/>
    <property type="project" value="UniProtKB-KW"/>
</dbReference>
<comment type="caution">
    <text evidence="41">The sequence shown here is derived from an EMBL/GenBank/DDBJ whole genome shotgun (WGS) entry which is preliminary data.</text>
</comment>
<keyword evidence="16 38" id="KW-0812">Transmembrane</keyword>
<protein>
    <recommendedName>
        <fullName evidence="9">Thyroid peroxidase</fullName>
        <ecNumber evidence="8">1.11.1.8</ecNumber>
    </recommendedName>
</protein>
<evidence type="ECO:0000256" key="7">
    <source>
        <dbReference type="ARBA" id="ARBA00011561"/>
    </source>
</evidence>
<dbReference type="SUPFAM" id="SSF50156">
    <property type="entry name" value="PDZ domain-like"/>
    <property type="match status" value="1"/>
</dbReference>
<evidence type="ECO:0000259" key="39">
    <source>
        <dbReference type="PROSITE" id="PS50106"/>
    </source>
</evidence>
<evidence type="ECO:0000256" key="2">
    <source>
        <dbReference type="ARBA" id="ARBA00004245"/>
    </source>
</evidence>
<evidence type="ECO:0000256" key="38">
    <source>
        <dbReference type="SAM" id="Phobius"/>
    </source>
</evidence>
<evidence type="ECO:0000256" key="22">
    <source>
        <dbReference type="ARBA" id="ARBA00023002"/>
    </source>
</evidence>
<keyword evidence="26" id="KW-0325">Glycoprotein</keyword>
<dbReference type="Pfam" id="PF03098">
    <property type="entry name" value="An_peroxidase"/>
    <property type="match status" value="1"/>
</dbReference>
<dbReference type="SUPFAM" id="SSF48113">
    <property type="entry name" value="Heme-dependent peroxidases"/>
    <property type="match status" value="1"/>
</dbReference>
<dbReference type="InterPro" id="IPR037120">
    <property type="entry name" value="Haem_peroxidase_sf_animal"/>
</dbReference>
<dbReference type="EMBL" id="SWJQ01000222">
    <property type="protein sequence ID" value="TRZ18486.1"/>
    <property type="molecule type" value="Genomic_DNA"/>
</dbReference>
<evidence type="ECO:0000256" key="3">
    <source>
        <dbReference type="ARBA" id="ARBA00004479"/>
    </source>
</evidence>
<dbReference type="GO" id="GO:0020037">
    <property type="term" value="F:heme binding"/>
    <property type="evidence" value="ECO:0007669"/>
    <property type="project" value="InterPro"/>
</dbReference>
<name>A0A8K1GGL9_9PASS</name>
<evidence type="ECO:0000256" key="16">
    <source>
        <dbReference type="ARBA" id="ARBA00022692"/>
    </source>
</evidence>
<dbReference type="InterPro" id="IPR000436">
    <property type="entry name" value="Sushi_SCR_CCP_dom"/>
</dbReference>
<dbReference type="CDD" id="cd06801">
    <property type="entry name" value="PDZ_syntrophin-like"/>
    <property type="match status" value="1"/>
</dbReference>
<evidence type="ECO:0000256" key="33">
    <source>
        <dbReference type="ARBA" id="ARBA00048771"/>
    </source>
</evidence>
<evidence type="ECO:0000256" key="32">
    <source>
        <dbReference type="ARBA" id="ARBA00048299"/>
    </source>
</evidence>
<dbReference type="FunFam" id="2.10.70.10:FF:000003">
    <property type="entry name" value="Versican core protein"/>
    <property type="match status" value="1"/>
</dbReference>
<keyword evidence="42" id="KW-1185">Reference proteome</keyword>
<dbReference type="GO" id="GO:0042446">
    <property type="term" value="P:hormone biosynthetic process"/>
    <property type="evidence" value="ECO:0007669"/>
    <property type="project" value="UniProtKB-KW"/>
</dbReference>
<dbReference type="Proteomes" id="UP000796761">
    <property type="component" value="Unassembled WGS sequence"/>
</dbReference>
<dbReference type="Pfam" id="PF00595">
    <property type="entry name" value="PDZ"/>
    <property type="match status" value="1"/>
</dbReference>
<evidence type="ECO:0000256" key="31">
    <source>
        <dbReference type="ARBA" id="ARBA00048250"/>
    </source>
</evidence>
<reference evidence="41" key="1">
    <citation type="submission" date="2019-04" db="EMBL/GenBank/DDBJ databases">
        <title>Genome assembly of Zosterops borbonicus 15179.</title>
        <authorList>
            <person name="Leroy T."/>
            <person name="Anselmetti Y."/>
            <person name="Tilak M.-K."/>
            <person name="Nabholz B."/>
        </authorList>
    </citation>
    <scope>NUCLEOTIDE SEQUENCE</scope>
    <source>
        <strain evidence="41">HGM_15179</strain>
        <tissue evidence="41">Muscle</tissue>
    </source>
</reference>
<keyword evidence="29" id="KW-0376">Hydrogen peroxide</keyword>
<dbReference type="InterPro" id="IPR001881">
    <property type="entry name" value="EGF-like_Ca-bd_dom"/>
</dbReference>
<dbReference type="GO" id="GO:0005509">
    <property type="term" value="F:calcium ion binding"/>
    <property type="evidence" value="ECO:0007669"/>
    <property type="project" value="InterPro"/>
</dbReference>
<comment type="catalytic activity">
    <reaction evidence="34">
        <text>[thyroglobulin]-3-iodo-L-tyrosine + iodide + H2O2 + H(+) = [thyroglobulin]-3,5-diiodo-L-tyrosine + 2 H2O</text>
        <dbReference type="Rhea" id="RHEA:48960"/>
        <dbReference type="Rhea" id="RHEA-COMP:12275"/>
        <dbReference type="Rhea" id="RHEA-COMP:12276"/>
        <dbReference type="ChEBI" id="CHEBI:15377"/>
        <dbReference type="ChEBI" id="CHEBI:15378"/>
        <dbReference type="ChEBI" id="CHEBI:16240"/>
        <dbReference type="ChEBI" id="CHEBI:16382"/>
        <dbReference type="ChEBI" id="CHEBI:90870"/>
        <dbReference type="ChEBI" id="CHEBI:90871"/>
        <dbReference type="EC" id="1.11.1.8"/>
    </reaction>
</comment>
<dbReference type="GO" id="GO:0006979">
    <property type="term" value="P:response to oxidative stress"/>
    <property type="evidence" value="ECO:0007669"/>
    <property type="project" value="InterPro"/>
</dbReference>
<dbReference type="InterPro" id="IPR010255">
    <property type="entry name" value="Haem_peroxidase_sf"/>
</dbReference>
<feature type="domain" description="Sushi" evidence="40">
    <location>
        <begin position="1227"/>
        <end position="1283"/>
    </location>
</feature>
<dbReference type="GO" id="GO:0003779">
    <property type="term" value="F:actin binding"/>
    <property type="evidence" value="ECO:0007669"/>
    <property type="project" value="UniProtKB-KW"/>
</dbReference>
<evidence type="ECO:0000256" key="14">
    <source>
        <dbReference type="ARBA" id="ARBA00022617"/>
    </source>
</evidence>
<dbReference type="CDD" id="cd00033">
    <property type="entry name" value="CCP"/>
    <property type="match status" value="1"/>
</dbReference>
<evidence type="ECO:0000256" key="4">
    <source>
        <dbReference type="ARBA" id="ARBA00004613"/>
    </source>
</evidence>
<dbReference type="InterPro" id="IPR036034">
    <property type="entry name" value="PDZ_sf"/>
</dbReference>
<keyword evidence="22" id="KW-0560">Oxidoreductase</keyword>
<feature type="region of interest" description="Disordered" evidence="37">
    <location>
        <begin position="157"/>
        <end position="200"/>
    </location>
</feature>
<keyword evidence="28" id="KW-0206">Cytoskeleton</keyword>
<evidence type="ECO:0000256" key="23">
    <source>
        <dbReference type="ARBA" id="ARBA00023004"/>
    </source>
</evidence>
<evidence type="ECO:0000256" key="1">
    <source>
        <dbReference type="ARBA" id="ARBA00003834"/>
    </source>
</evidence>
<keyword evidence="12" id="KW-0893">Thyroid hormones biosynthesis</keyword>
<evidence type="ECO:0000256" key="6">
    <source>
        <dbReference type="ARBA" id="ARBA00010798"/>
    </source>
</evidence>
<dbReference type="GO" id="GO:0005615">
    <property type="term" value="C:extracellular space"/>
    <property type="evidence" value="ECO:0007669"/>
    <property type="project" value="TreeGrafter"/>
</dbReference>
<dbReference type="Pfam" id="PF23012">
    <property type="entry name" value="Syntrophin_4th"/>
    <property type="match status" value="1"/>
</dbReference>
<dbReference type="PROSITE" id="PS50923">
    <property type="entry name" value="SUSHI"/>
    <property type="match status" value="1"/>
</dbReference>
<evidence type="ECO:0000256" key="9">
    <source>
        <dbReference type="ARBA" id="ARBA00021693"/>
    </source>
</evidence>
<dbReference type="PROSITE" id="PS50106">
    <property type="entry name" value="PDZ"/>
    <property type="match status" value="1"/>
</dbReference>
<dbReference type="PANTHER" id="PTHR11475:SF60">
    <property type="entry name" value="THYROID PEROXIDASE"/>
    <property type="match status" value="1"/>
</dbReference>
<keyword evidence="25" id="KW-1015">Disulfide bond</keyword>
<feature type="domain" description="PDZ" evidence="39">
    <location>
        <begin position="64"/>
        <end position="147"/>
    </location>
</feature>
<dbReference type="CDD" id="cd09825">
    <property type="entry name" value="thyroid_peroxidase"/>
    <property type="match status" value="1"/>
</dbReference>
<organism evidence="41 42">
    <name type="scientific">Zosterops borbonicus</name>
    <dbReference type="NCBI Taxonomy" id="364589"/>
    <lineage>
        <taxon>Eukaryota</taxon>
        <taxon>Metazoa</taxon>
        <taxon>Chordata</taxon>
        <taxon>Craniata</taxon>
        <taxon>Vertebrata</taxon>
        <taxon>Euteleostomi</taxon>
        <taxon>Archelosauria</taxon>
        <taxon>Archosauria</taxon>
        <taxon>Dinosauria</taxon>
        <taxon>Saurischia</taxon>
        <taxon>Theropoda</taxon>
        <taxon>Coelurosauria</taxon>
        <taxon>Aves</taxon>
        <taxon>Neognathae</taxon>
        <taxon>Neoaves</taxon>
        <taxon>Telluraves</taxon>
        <taxon>Australaves</taxon>
        <taxon>Passeriformes</taxon>
        <taxon>Sylvioidea</taxon>
        <taxon>Zosteropidae</taxon>
        <taxon>Zosterops</taxon>
    </lineage>
</organism>
<keyword evidence="15 36" id="KW-0768">Sushi</keyword>
<feature type="compositionally biased region" description="Low complexity" evidence="37">
    <location>
        <begin position="182"/>
        <end position="200"/>
    </location>
</feature>
<evidence type="ECO:0000256" key="27">
    <source>
        <dbReference type="ARBA" id="ARBA00023203"/>
    </source>
</evidence>
<dbReference type="InterPro" id="IPR019791">
    <property type="entry name" value="Haem_peroxidase_animal"/>
</dbReference>
<dbReference type="CDD" id="cd00054">
    <property type="entry name" value="EGF_CA"/>
    <property type="match status" value="1"/>
</dbReference>
<proteinExistence type="inferred from homology"/>
<comment type="subcellular location">
    <subcellularLocation>
        <location evidence="2">Cytoplasm</location>
        <location evidence="2">Cytoskeleton</location>
    </subcellularLocation>
    <subcellularLocation>
        <location evidence="3">Membrane</location>
        <topology evidence="3">Single-pass type I membrane protein</topology>
    </subcellularLocation>
    <subcellularLocation>
        <location evidence="4">Secreted</location>
    </subcellularLocation>
</comment>
<dbReference type="InterPro" id="IPR035976">
    <property type="entry name" value="Sushi/SCR/CCP_sf"/>
</dbReference>
<keyword evidence="23 35" id="KW-0408">Iron</keyword>
<keyword evidence="11" id="KW-0964">Secreted</keyword>
<dbReference type="SMART" id="SM00032">
    <property type="entry name" value="CCP"/>
    <property type="match status" value="1"/>
</dbReference>
<comment type="function">
    <text evidence="1">Iodination and coupling of the hormonogenic tyrosines in thyroglobulin to yield the thyroid hormones T(3) and T(4).</text>
</comment>
<evidence type="ECO:0000256" key="20">
    <source>
        <dbReference type="ARBA" id="ARBA00022837"/>
    </source>
</evidence>
<dbReference type="InterPro" id="IPR049883">
    <property type="entry name" value="NOTCH1_EGF-like"/>
</dbReference>
<evidence type="ECO:0000256" key="21">
    <source>
        <dbReference type="ARBA" id="ARBA00022989"/>
    </source>
</evidence>
<evidence type="ECO:0000256" key="13">
    <source>
        <dbReference type="ARBA" id="ARBA00022536"/>
    </source>
</evidence>
<comment type="catalytic activity">
    <reaction evidence="30">
        <text>[thyroglobulin]-L-tyrosine + iodide + H2O2 + H(+) = [thyroglobulin]-3-iodo-L-tyrosine + 2 H2O</text>
        <dbReference type="Rhea" id="RHEA:48956"/>
        <dbReference type="Rhea" id="RHEA-COMP:12274"/>
        <dbReference type="Rhea" id="RHEA-COMP:12275"/>
        <dbReference type="ChEBI" id="CHEBI:15377"/>
        <dbReference type="ChEBI" id="CHEBI:15378"/>
        <dbReference type="ChEBI" id="CHEBI:16240"/>
        <dbReference type="ChEBI" id="CHEBI:16382"/>
        <dbReference type="ChEBI" id="CHEBI:46858"/>
        <dbReference type="ChEBI" id="CHEBI:90870"/>
        <dbReference type="EC" id="1.11.1.8"/>
    </reaction>
</comment>
<dbReference type="FunFam" id="1.10.640.10:FF:000010">
    <property type="entry name" value="Thyroid peroxidase"/>
    <property type="match status" value="1"/>
</dbReference>
<keyword evidence="18" id="KW-0732">Signal</keyword>